<keyword evidence="3" id="KW-0645">Protease</keyword>
<evidence type="ECO:0000256" key="3">
    <source>
        <dbReference type="ARBA" id="ARBA00022670"/>
    </source>
</evidence>
<protein>
    <recommendedName>
        <fullName evidence="8">Carboxypeptidase</fullName>
    </recommendedName>
</protein>
<dbReference type="SUPFAM" id="SSF53474">
    <property type="entry name" value="alpha/beta-Hydrolases"/>
    <property type="match status" value="1"/>
</dbReference>
<dbReference type="OMA" id="VANKLWV"/>
<evidence type="ECO:0000256" key="4">
    <source>
        <dbReference type="ARBA" id="ARBA00022801"/>
    </source>
</evidence>
<feature type="signal peptide" evidence="5">
    <location>
        <begin position="1"/>
        <end position="26"/>
    </location>
</feature>
<evidence type="ECO:0000256" key="5">
    <source>
        <dbReference type="SAM" id="SignalP"/>
    </source>
</evidence>
<dbReference type="OrthoDB" id="443318at2759"/>
<dbReference type="InParanoid" id="A0A7M7N6T4"/>
<keyword evidence="5" id="KW-0732">Signal</keyword>
<keyword evidence="4" id="KW-0378">Hydrolase</keyword>
<accession>A0A7M7N6T4</accession>
<evidence type="ECO:0008006" key="8">
    <source>
        <dbReference type="Google" id="ProtNLM"/>
    </source>
</evidence>
<name>A0A7M7N6T4_STRPU</name>
<evidence type="ECO:0000313" key="6">
    <source>
        <dbReference type="EnsemblMetazoa" id="XP_030832107"/>
    </source>
</evidence>
<sequence>MIRMMTGNTVPVLLVLLSLWSSAVLGAQKADLITNLPGLAKQPSFNQYSGYLSGTANHMLHYWYVESENSPTKDPLIVWLGDGPGCSALYSILAGNGPYLVKENGYDLDYNDNSWNKFANILYIESPAGVGFSYSTDGLTKSDDNQVTSDHVAALQFFLTEFPEVISLPMYIMGEGYGGVYAPLLALKIQQTTNITTLKGFAVGNGMTSEEQLANSLIYFTYYRGIIGDQLWSTLQLTCCVSGKCNFYNSSVAACSVAVDKALMNVDSIGLNPYNILTDCVGEASPPGGALQKDGYVHYGTSPSDVFRYSKYAQSRQMFLHKRPSHKMRQDIQCVNTSLVTGYLSSPYVREALHIDGSRPAWQVCNAEVAQNYIKLYPDLTSTYIALQQTYKYRVLVYNGDVDAMSNCLGDEWFVDALGLEEEVQWRTWLYSDGSLQIAGFVKEYDRVAFATVKGAGHMTAADKPIATAQLISNFVGDKPF</sequence>
<dbReference type="PANTHER" id="PTHR11802">
    <property type="entry name" value="SERINE PROTEASE FAMILY S10 SERINE CARBOXYPEPTIDASE"/>
    <property type="match status" value="1"/>
</dbReference>
<comment type="similarity">
    <text evidence="1">Belongs to the peptidase S10 family.</text>
</comment>
<dbReference type="KEGG" id="spu:589075"/>
<reference evidence="7" key="1">
    <citation type="submission" date="2015-02" db="EMBL/GenBank/DDBJ databases">
        <title>Genome sequencing for Strongylocentrotus purpuratus.</title>
        <authorList>
            <person name="Murali S."/>
            <person name="Liu Y."/>
            <person name="Vee V."/>
            <person name="English A."/>
            <person name="Wang M."/>
            <person name="Skinner E."/>
            <person name="Han Y."/>
            <person name="Muzny D.M."/>
            <person name="Worley K.C."/>
            <person name="Gibbs R.A."/>
        </authorList>
    </citation>
    <scope>NUCLEOTIDE SEQUENCE</scope>
</reference>
<dbReference type="GO" id="GO:0006508">
    <property type="term" value="P:proteolysis"/>
    <property type="evidence" value="ECO:0007669"/>
    <property type="project" value="UniProtKB-KW"/>
</dbReference>
<evidence type="ECO:0000256" key="2">
    <source>
        <dbReference type="ARBA" id="ARBA00022645"/>
    </source>
</evidence>
<dbReference type="GeneID" id="589075"/>
<dbReference type="GO" id="GO:1904715">
    <property type="term" value="P:negative regulation of chaperone-mediated autophagy"/>
    <property type="evidence" value="ECO:0007669"/>
    <property type="project" value="UniProtKB-ARBA"/>
</dbReference>
<evidence type="ECO:0000256" key="1">
    <source>
        <dbReference type="ARBA" id="ARBA00009431"/>
    </source>
</evidence>
<dbReference type="RefSeq" id="XP_030832107.1">
    <property type="nucleotide sequence ID" value="XM_030976247.1"/>
</dbReference>
<dbReference type="PANTHER" id="PTHR11802:SF201">
    <property type="entry name" value="CARBOXYPEPTIDASE"/>
    <property type="match status" value="1"/>
</dbReference>
<evidence type="ECO:0000313" key="7">
    <source>
        <dbReference type="Proteomes" id="UP000007110"/>
    </source>
</evidence>
<dbReference type="Pfam" id="PF00450">
    <property type="entry name" value="Peptidase_S10"/>
    <property type="match status" value="1"/>
</dbReference>
<dbReference type="AlphaFoldDB" id="A0A7M7N6T4"/>
<keyword evidence="2" id="KW-0121">Carboxypeptidase</keyword>
<feature type="chain" id="PRO_5029483040" description="Carboxypeptidase" evidence="5">
    <location>
        <begin position="27"/>
        <end position="481"/>
    </location>
</feature>
<organism evidence="6 7">
    <name type="scientific">Strongylocentrotus purpuratus</name>
    <name type="common">Purple sea urchin</name>
    <dbReference type="NCBI Taxonomy" id="7668"/>
    <lineage>
        <taxon>Eukaryota</taxon>
        <taxon>Metazoa</taxon>
        <taxon>Echinodermata</taxon>
        <taxon>Eleutherozoa</taxon>
        <taxon>Echinozoa</taxon>
        <taxon>Echinoidea</taxon>
        <taxon>Euechinoidea</taxon>
        <taxon>Echinacea</taxon>
        <taxon>Camarodonta</taxon>
        <taxon>Echinidea</taxon>
        <taxon>Strongylocentrotidae</taxon>
        <taxon>Strongylocentrotus</taxon>
    </lineage>
</organism>
<dbReference type="InterPro" id="IPR001563">
    <property type="entry name" value="Peptidase_S10"/>
</dbReference>
<dbReference type="Proteomes" id="UP000007110">
    <property type="component" value="Unassembled WGS sequence"/>
</dbReference>
<dbReference type="Gene3D" id="3.40.50.1820">
    <property type="entry name" value="alpha/beta hydrolase"/>
    <property type="match status" value="1"/>
</dbReference>
<dbReference type="FunFam" id="3.40.50.1820:FF:000335">
    <property type="entry name" value="Carboxypeptidase"/>
    <property type="match status" value="1"/>
</dbReference>
<dbReference type="GO" id="GO:0004185">
    <property type="term" value="F:serine-type carboxypeptidase activity"/>
    <property type="evidence" value="ECO:0007669"/>
    <property type="project" value="InterPro"/>
</dbReference>
<dbReference type="InterPro" id="IPR029058">
    <property type="entry name" value="AB_hydrolase_fold"/>
</dbReference>
<dbReference type="EnsemblMetazoa" id="XM_030976247">
    <property type="protein sequence ID" value="XP_030832107"/>
    <property type="gene ID" value="LOC589075"/>
</dbReference>
<reference evidence="6" key="2">
    <citation type="submission" date="2021-01" db="UniProtKB">
        <authorList>
            <consortium name="EnsemblMetazoa"/>
        </authorList>
    </citation>
    <scope>IDENTIFICATION</scope>
</reference>
<dbReference type="GO" id="GO:0031647">
    <property type="term" value="P:regulation of protein stability"/>
    <property type="evidence" value="ECO:0007669"/>
    <property type="project" value="UniProtKB-ARBA"/>
</dbReference>
<proteinExistence type="inferred from homology"/>
<keyword evidence="7" id="KW-1185">Reference proteome</keyword>
<dbReference type="PRINTS" id="PR00724">
    <property type="entry name" value="CRBOXYPTASEC"/>
</dbReference>